<dbReference type="Gene3D" id="3.40.1580.10">
    <property type="entry name" value="SMI1/KNR4-like"/>
    <property type="match status" value="1"/>
</dbReference>
<dbReference type="SUPFAM" id="SSF160631">
    <property type="entry name" value="SMI1/KNR4-like"/>
    <property type="match status" value="1"/>
</dbReference>
<dbReference type="InterPro" id="IPR037883">
    <property type="entry name" value="Knr4/Smi1-like_sf"/>
</dbReference>
<accession>A0A373FQC3</accession>
<reference evidence="2 3" key="1">
    <citation type="submission" date="2018-08" db="EMBL/GenBank/DDBJ databases">
        <title>Comamonas testosteroni strain SWCO2.</title>
        <authorList>
            <person name="Jiang N."/>
            <person name="Zhang X.Z."/>
        </authorList>
    </citation>
    <scope>NUCLEOTIDE SEQUENCE [LARGE SCALE GENOMIC DNA]</scope>
    <source>
        <strain evidence="2 3">SWCO2</strain>
    </source>
</reference>
<dbReference type="AlphaFoldDB" id="A0A373FQC3"/>
<dbReference type="EMBL" id="QURR01000007">
    <property type="protein sequence ID" value="RGE45742.1"/>
    <property type="molecule type" value="Genomic_DNA"/>
</dbReference>
<keyword evidence="3" id="KW-1185">Reference proteome</keyword>
<name>A0A373FQC3_COMTE</name>
<dbReference type="Proteomes" id="UP000261948">
    <property type="component" value="Unassembled WGS sequence"/>
</dbReference>
<evidence type="ECO:0000259" key="1">
    <source>
        <dbReference type="Pfam" id="PF09346"/>
    </source>
</evidence>
<dbReference type="OrthoDB" id="8612867at2"/>
<feature type="domain" description="Knr4/Smi1-like" evidence="1">
    <location>
        <begin position="47"/>
        <end position="168"/>
    </location>
</feature>
<protein>
    <submittedName>
        <fullName evidence="2">SMI1/KNR4 family protein</fullName>
    </submittedName>
</protein>
<dbReference type="InterPro" id="IPR018958">
    <property type="entry name" value="Knr4/Smi1-like_dom"/>
</dbReference>
<comment type="caution">
    <text evidence="2">The sequence shown here is derived from an EMBL/GenBank/DDBJ whole genome shotgun (WGS) entry which is preliminary data.</text>
</comment>
<proteinExistence type="predicted"/>
<evidence type="ECO:0000313" key="2">
    <source>
        <dbReference type="EMBL" id="RGE45742.1"/>
    </source>
</evidence>
<sequence>MTPEFLQAIEQLKAWISAGSVDLVLQTRKSGVLQNQTETLGFKVRALTQPELQRIEQMCPQPLPPAYLHFLQQVGCGEFFIGEYHATFDIFGPEELQQTQALIAQEIAEEDEPTEDQFFMIGVHNSMGDWMGFCTSRPIPDNYEVFSHEAPIYCYAEDAFWKSFEDWVVKAVESKGRETL</sequence>
<dbReference type="Pfam" id="PF09346">
    <property type="entry name" value="SMI1_KNR4"/>
    <property type="match status" value="1"/>
</dbReference>
<organism evidence="2 3">
    <name type="scientific">Comamonas testosteroni</name>
    <name type="common">Pseudomonas testosteroni</name>
    <dbReference type="NCBI Taxonomy" id="285"/>
    <lineage>
        <taxon>Bacteria</taxon>
        <taxon>Pseudomonadati</taxon>
        <taxon>Pseudomonadota</taxon>
        <taxon>Betaproteobacteria</taxon>
        <taxon>Burkholderiales</taxon>
        <taxon>Comamonadaceae</taxon>
        <taxon>Comamonas</taxon>
    </lineage>
</organism>
<evidence type="ECO:0000313" key="3">
    <source>
        <dbReference type="Proteomes" id="UP000261948"/>
    </source>
</evidence>
<gene>
    <name evidence="2" type="ORF">DZC30_07290</name>
</gene>